<proteinExistence type="predicted"/>
<evidence type="ECO:0000313" key="2">
    <source>
        <dbReference type="Proteomes" id="UP000824120"/>
    </source>
</evidence>
<keyword evidence="2" id="KW-1185">Reference proteome</keyword>
<accession>A0A9J5WMH7</accession>
<reference evidence="1 2" key="1">
    <citation type="submission" date="2020-09" db="EMBL/GenBank/DDBJ databases">
        <title>De no assembly of potato wild relative species, Solanum commersonii.</title>
        <authorList>
            <person name="Cho K."/>
        </authorList>
    </citation>
    <scope>NUCLEOTIDE SEQUENCE [LARGE SCALE GENOMIC DNA]</scope>
    <source>
        <strain evidence="1">LZ3.2</strain>
        <tissue evidence="1">Leaf</tissue>
    </source>
</reference>
<dbReference type="Proteomes" id="UP000824120">
    <property type="component" value="Chromosome 11"/>
</dbReference>
<organism evidence="1 2">
    <name type="scientific">Solanum commersonii</name>
    <name type="common">Commerson's wild potato</name>
    <name type="synonym">Commerson's nightshade</name>
    <dbReference type="NCBI Taxonomy" id="4109"/>
    <lineage>
        <taxon>Eukaryota</taxon>
        <taxon>Viridiplantae</taxon>
        <taxon>Streptophyta</taxon>
        <taxon>Embryophyta</taxon>
        <taxon>Tracheophyta</taxon>
        <taxon>Spermatophyta</taxon>
        <taxon>Magnoliopsida</taxon>
        <taxon>eudicotyledons</taxon>
        <taxon>Gunneridae</taxon>
        <taxon>Pentapetalae</taxon>
        <taxon>asterids</taxon>
        <taxon>lamiids</taxon>
        <taxon>Solanales</taxon>
        <taxon>Solanaceae</taxon>
        <taxon>Solanoideae</taxon>
        <taxon>Solaneae</taxon>
        <taxon>Solanum</taxon>
    </lineage>
</organism>
<gene>
    <name evidence="1" type="ORF">H5410_056522</name>
</gene>
<evidence type="ECO:0000313" key="1">
    <source>
        <dbReference type="EMBL" id="KAG5576388.1"/>
    </source>
</evidence>
<protein>
    <submittedName>
        <fullName evidence="1">Uncharacterized protein</fullName>
    </submittedName>
</protein>
<name>A0A9J5WMH7_SOLCO</name>
<sequence length="1521" mass="174731">MTVSIESVRWVNQPIFMAKQSPERVNTPFYPFSCAIVHELFGESNFRRHLCRNFSWMSVKTLAMELIGPNGQTRPFSSSNEPNTVNGSFSELDFQHHFGDIFLGCSSRPKLWSQLVPMGKPTHFQGQTIPGAVHESFDDLDFRRYFGKTMSWTSIKTLAMELIGPDRLTILFSRSNEHRNRPKLWSLLVPMGKPAHFQGQTSPVVRRPPVLPIFMCLVHGSFGDSDFRCHFCQKISLTSAKAIAMVSVGPDKKTDLLFITHFCQKISWTSIKTLSVEPIGPDRPKGQFSRSNDPLIGFLTSFLPKIFVDICQDLKYGTSWPRWVNQPFSWSNNPRSRFSTSLLSKNFVEVPQDLSYGDGWSRRSMDLLVIRISDVIFAKKFCGYIRYRDDFFRWENQPIFKVKQTQEQVNQPIFKVKRSPERFSWMSVKTLAMEPIVLGRQTGPLSRSKEPQSGPQIWSRLVSTGKLAQFQGQMNPGTFVMDLYSLDGKIGPFSRSNKSQSALTPYFWDFHFLYEVGWSRWEKRPIFKVKQIPMQSMDRLVICISDVIFTKLFMEIHQDFRFFVDWSRQVNQYIFKVKRSPEMSMDLLVIPIFDAIFAKIFHGRPSRPYLWSQLVRMGKPTNFQGQTVPKVDLIFGASWPRKVNQAIFKVKRSPERVSWTSVKTLAMELVVLDRQIGPLSRSKEPRSGKFLWTSVKTLVMELVGPNKETCLFSWSNDPRIHGSFGDPYFRCHFCQKKLWTSVETLALEFVGPHRSTSPFSRSNDPRSGPWIFWSFSTSFLLKFFMDVRQDLKNVVGCTRRVKQPIVKASLKTLSMELVGPDGKTDPFSRSNNPQGRYTPRFVDFQTLVLEPIGPVRSTSPFSRSNDPRSGPWIFWSSKFSTSFLLKVFVDVRQDLSYGAGWFCQANRPIVKIKGTPEWVNPPFCKFLCGIVNGSYGDLDFSCHFCQKFSWTSVKTSDMKPIGPDGQTGPFSKSNEPRSGFPTSFWQKNLWTSIKTLVMELVGPDKETCLFSWSNDTRIHGNFGDPDFRLHFCQNILGKSVRTLFMESSMDILMIQISDVIFAKKIYGRSSRLYLWSRLVPIGQPAHFQGQTIPRAAHGSLGDPNFRPYFCQKKSWMSVDWSRRENRPIYKVKQSPKSFGDPDFRCHFCQIFSWTSVKTLALEPVGPVKSTSPFSRSNDPRSGPWIFWSSKFLTSFLPKVSWTSVMTLAMEPIGLERKTSPLSRSKEPRSGIYGRPPRPQIWSRLVPTGKSGHFQGQVNPRTLVMEPIGPDKKIGPFTWSNDPRSGADCFRWVNQSIFKVKRAPEQTFAMELVSLDGKTYPFSRSNKPRSTLTPRFSMDLLVIPISDFIFAKIFWGRPSRLYLWSQCVSMGKPTNFQGQTSLDAVHGSFGDSDFRCRFCKTFSWKSIKTLALEWALAMELVGPDGKTNPFSWSNEPRSRKLLWTSINTLAMELISPVGYFGDPDFRSYFCQKFSWTSIKTFAMKPIGPDGKIDPFCGFLMSFLPNYFVDVSQDLRYGADRFR</sequence>
<comment type="caution">
    <text evidence="1">The sequence shown here is derived from an EMBL/GenBank/DDBJ whole genome shotgun (WGS) entry which is preliminary data.</text>
</comment>
<dbReference type="EMBL" id="JACXVP010000011">
    <property type="protein sequence ID" value="KAG5576388.1"/>
    <property type="molecule type" value="Genomic_DNA"/>
</dbReference>